<dbReference type="OMA" id="MICAFVE"/>
<keyword evidence="7 8" id="KW-0012">Acyltransferase</keyword>
<feature type="region of interest" description="Disordered" evidence="9">
    <location>
        <begin position="429"/>
        <end position="458"/>
    </location>
</feature>
<evidence type="ECO:0000256" key="4">
    <source>
        <dbReference type="ARBA" id="ARBA00022692"/>
    </source>
</evidence>
<evidence type="ECO:0000259" key="10">
    <source>
        <dbReference type="Pfam" id="PF01529"/>
    </source>
</evidence>
<comment type="catalytic activity">
    <reaction evidence="8">
        <text>L-cysteinyl-[protein] + hexadecanoyl-CoA = S-hexadecanoyl-L-cysteinyl-[protein] + CoA</text>
        <dbReference type="Rhea" id="RHEA:36683"/>
        <dbReference type="Rhea" id="RHEA-COMP:10131"/>
        <dbReference type="Rhea" id="RHEA-COMP:11032"/>
        <dbReference type="ChEBI" id="CHEBI:29950"/>
        <dbReference type="ChEBI" id="CHEBI:57287"/>
        <dbReference type="ChEBI" id="CHEBI:57379"/>
        <dbReference type="ChEBI" id="CHEBI:74151"/>
        <dbReference type="EC" id="2.3.1.225"/>
    </reaction>
</comment>
<keyword evidence="6 8" id="KW-0472">Membrane</keyword>
<dbReference type="GO" id="GO:0019706">
    <property type="term" value="F:protein-cysteine S-palmitoyltransferase activity"/>
    <property type="evidence" value="ECO:0000318"/>
    <property type="project" value="GO_Central"/>
</dbReference>
<dbReference type="PANTHER" id="PTHR22883:SF265">
    <property type="entry name" value="PROTEIN S-ACYLTRANSFERASE 22-RELATED"/>
    <property type="match status" value="1"/>
</dbReference>
<dbReference type="InterPro" id="IPR001594">
    <property type="entry name" value="Palmitoyltrfase_DHHC"/>
</dbReference>
<dbReference type="GO" id="GO:0005794">
    <property type="term" value="C:Golgi apparatus"/>
    <property type="evidence" value="ECO:0000318"/>
    <property type="project" value="GO_Central"/>
</dbReference>
<dbReference type="EMBL" id="LFYR01001587">
    <property type="protein sequence ID" value="KMZ60698.1"/>
    <property type="molecule type" value="Genomic_DNA"/>
</dbReference>
<feature type="transmembrane region" description="Helical" evidence="8">
    <location>
        <begin position="254"/>
        <end position="284"/>
    </location>
</feature>
<evidence type="ECO:0000256" key="9">
    <source>
        <dbReference type="SAM" id="MobiDB-lite"/>
    </source>
</evidence>
<protein>
    <recommendedName>
        <fullName evidence="8">S-acyltransferase</fullName>
        <ecNumber evidence="8">2.3.1.225</ecNumber>
    </recommendedName>
    <alternativeName>
        <fullName evidence="8">Palmitoyltransferase</fullName>
    </alternativeName>
</protein>
<dbReference type="GO" id="GO:0016020">
    <property type="term" value="C:membrane"/>
    <property type="evidence" value="ECO:0007669"/>
    <property type="project" value="UniProtKB-SubCell"/>
</dbReference>
<feature type="transmembrane region" description="Helical" evidence="8">
    <location>
        <begin position="43"/>
        <end position="65"/>
    </location>
</feature>
<evidence type="ECO:0000256" key="2">
    <source>
        <dbReference type="ARBA" id="ARBA00008574"/>
    </source>
</evidence>
<dbReference type="AlphaFoldDB" id="A0A0K9NVP2"/>
<evidence type="ECO:0000256" key="7">
    <source>
        <dbReference type="ARBA" id="ARBA00023315"/>
    </source>
</evidence>
<dbReference type="Proteomes" id="UP000036987">
    <property type="component" value="Unassembled WGS sequence"/>
</dbReference>
<dbReference type="PROSITE" id="PS50216">
    <property type="entry name" value="DHHC"/>
    <property type="match status" value="1"/>
</dbReference>
<feature type="transmembrane region" description="Helical" evidence="8">
    <location>
        <begin position="211"/>
        <end position="234"/>
    </location>
</feature>
<evidence type="ECO:0000313" key="12">
    <source>
        <dbReference type="Proteomes" id="UP000036987"/>
    </source>
</evidence>
<dbReference type="STRING" id="29655.A0A0K9NVP2"/>
<evidence type="ECO:0000256" key="6">
    <source>
        <dbReference type="ARBA" id="ARBA00023136"/>
    </source>
</evidence>
<accession>A0A0K9NVP2</accession>
<evidence type="ECO:0000256" key="1">
    <source>
        <dbReference type="ARBA" id="ARBA00004141"/>
    </source>
</evidence>
<comment type="similarity">
    <text evidence="2 8">Belongs to the DHHC palmitoyltransferase family.</text>
</comment>
<gene>
    <name evidence="11" type="ORF">ZOSMA_57G00330</name>
</gene>
<evidence type="ECO:0000256" key="3">
    <source>
        <dbReference type="ARBA" id="ARBA00022679"/>
    </source>
</evidence>
<evidence type="ECO:0000256" key="8">
    <source>
        <dbReference type="RuleBase" id="RU079119"/>
    </source>
</evidence>
<dbReference type="Pfam" id="PF01529">
    <property type="entry name" value="DHHC"/>
    <property type="match status" value="1"/>
</dbReference>
<keyword evidence="4 8" id="KW-0812">Transmembrane</keyword>
<organism evidence="11 12">
    <name type="scientific">Zostera marina</name>
    <name type="common">Eelgrass</name>
    <dbReference type="NCBI Taxonomy" id="29655"/>
    <lineage>
        <taxon>Eukaryota</taxon>
        <taxon>Viridiplantae</taxon>
        <taxon>Streptophyta</taxon>
        <taxon>Embryophyta</taxon>
        <taxon>Tracheophyta</taxon>
        <taxon>Spermatophyta</taxon>
        <taxon>Magnoliopsida</taxon>
        <taxon>Liliopsida</taxon>
        <taxon>Zosteraceae</taxon>
        <taxon>Zostera</taxon>
    </lineage>
</organism>
<reference evidence="12" key="1">
    <citation type="journal article" date="2016" name="Nature">
        <title>The genome of the seagrass Zostera marina reveals angiosperm adaptation to the sea.</title>
        <authorList>
            <person name="Olsen J.L."/>
            <person name="Rouze P."/>
            <person name="Verhelst B."/>
            <person name="Lin Y.-C."/>
            <person name="Bayer T."/>
            <person name="Collen J."/>
            <person name="Dattolo E."/>
            <person name="De Paoli E."/>
            <person name="Dittami S."/>
            <person name="Maumus F."/>
            <person name="Michel G."/>
            <person name="Kersting A."/>
            <person name="Lauritano C."/>
            <person name="Lohaus R."/>
            <person name="Toepel M."/>
            <person name="Tonon T."/>
            <person name="Vanneste K."/>
            <person name="Amirebrahimi M."/>
            <person name="Brakel J."/>
            <person name="Bostroem C."/>
            <person name="Chovatia M."/>
            <person name="Grimwood J."/>
            <person name="Jenkins J.W."/>
            <person name="Jueterbock A."/>
            <person name="Mraz A."/>
            <person name="Stam W.T."/>
            <person name="Tice H."/>
            <person name="Bornberg-Bauer E."/>
            <person name="Green P.J."/>
            <person name="Pearson G.A."/>
            <person name="Procaccini G."/>
            <person name="Duarte C.M."/>
            <person name="Schmutz J."/>
            <person name="Reusch T.B.H."/>
            <person name="Van de Peer Y."/>
        </authorList>
    </citation>
    <scope>NUCLEOTIDE SEQUENCE [LARGE SCALE GENOMIC DNA]</scope>
    <source>
        <strain evidence="12">cv. Finnish</strain>
    </source>
</reference>
<dbReference type="GO" id="GO:0006612">
    <property type="term" value="P:protein targeting to membrane"/>
    <property type="evidence" value="ECO:0000318"/>
    <property type="project" value="GO_Central"/>
</dbReference>
<feature type="region of interest" description="Disordered" evidence="9">
    <location>
        <begin position="537"/>
        <end position="570"/>
    </location>
</feature>
<evidence type="ECO:0000313" key="11">
    <source>
        <dbReference type="EMBL" id="KMZ60698.1"/>
    </source>
</evidence>
<sequence length="614" mass="68200">MRKHGWQLPYHPLQVVAIAVFLALGFAFYVFFVPFVGQKLFQYAVMGLYTPLVLSVCCIYIWCAAADPGDPGVFKSKKCLNFVNGKNSVHGNESKQSPSVENLSQIGRDGPLENVSSKELQKNNITCCIVNAFFLMFSWCPCSLIWTNPCSREQTSEEQSTEDGMFYCNLCEVEVYKYSKHCRVCDKCVDGFDHHCRWLNNCIGRKNYRRFFVLMVSALLLLILQWSSGILVLVRCFVDRRHFNVDIATKLGSSFSLAPFIVVVVSCTLLAMVATLPLAQLFFFHVLLIQKGISTYDYIMALREQEQQGLGGLQSPQMSTLSSFTGLSSTSSFNTFHRAGWCTPPRLFVEDQCDVVPPESSSGKRMAIEEHNRKKLPGAVKISTWTLARLDAEDVSKAAAQARKKSKILQPVVRRECLVELETDNSFGNRNGRIASRIDHRRRGGTSKRGGSSRLPSNLSLERLAKISASATDSNESDIDPVRCTNLAPLQHEARTAFHTSRAMSCTEILASSSPESSLESPDQFEMASGTEAILASSVDDTSSQKEIRFSRSTSDGYEASGGEDSDRVPSRIVHRSSNWSNLAFNSGRNTTIDNILRASTSTGMNVSNLGRPF</sequence>
<comment type="domain">
    <text evidence="8">The DHHC domain is required for palmitoyltransferase activity.</text>
</comment>
<comment type="caution">
    <text evidence="11">The sequence shown here is derived from an EMBL/GenBank/DDBJ whole genome shotgun (WGS) entry which is preliminary data.</text>
</comment>
<keyword evidence="3 8" id="KW-0808">Transferase</keyword>
<comment type="subcellular location">
    <subcellularLocation>
        <location evidence="1">Membrane</location>
        <topology evidence="1">Multi-pass membrane protein</topology>
    </subcellularLocation>
</comment>
<feature type="domain" description="Palmitoyltransferase DHHC" evidence="10">
    <location>
        <begin position="166"/>
        <end position="299"/>
    </location>
</feature>
<keyword evidence="5 8" id="KW-1133">Transmembrane helix</keyword>
<dbReference type="InterPro" id="IPR039859">
    <property type="entry name" value="PFA4/ZDH16/20/ERF2-like"/>
</dbReference>
<dbReference type="GO" id="GO:0005783">
    <property type="term" value="C:endoplasmic reticulum"/>
    <property type="evidence" value="ECO:0000318"/>
    <property type="project" value="GO_Central"/>
</dbReference>
<proteinExistence type="inferred from homology"/>
<dbReference type="OrthoDB" id="9909019at2759"/>
<evidence type="ECO:0000256" key="5">
    <source>
        <dbReference type="ARBA" id="ARBA00022989"/>
    </source>
</evidence>
<keyword evidence="12" id="KW-1185">Reference proteome</keyword>
<name>A0A0K9NVP2_ZOSMR</name>
<dbReference type="PANTHER" id="PTHR22883">
    <property type="entry name" value="ZINC FINGER DHHC DOMAIN CONTAINING PROTEIN"/>
    <property type="match status" value="1"/>
</dbReference>
<feature type="transmembrane region" description="Helical" evidence="8">
    <location>
        <begin position="12"/>
        <end position="37"/>
    </location>
</feature>
<dbReference type="EC" id="2.3.1.225" evidence="8"/>